<reference evidence="3 4" key="1">
    <citation type="journal article" date="2020" name="ISME J.">
        <title>Uncovering the hidden diversity of litter-decomposition mechanisms in mushroom-forming fungi.</title>
        <authorList>
            <person name="Floudas D."/>
            <person name="Bentzer J."/>
            <person name="Ahren D."/>
            <person name="Johansson T."/>
            <person name="Persson P."/>
            <person name="Tunlid A."/>
        </authorList>
    </citation>
    <scope>NUCLEOTIDE SEQUENCE [LARGE SCALE GENOMIC DNA]</scope>
    <source>
        <strain evidence="3 4">CBS 146.42</strain>
    </source>
</reference>
<feature type="compositionally biased region" description="Basic and acidic residues" evidence="1">
    <location>
        <begin position="30"/>
        <end position="39"/>
    </location>
</feature>
<dbReference type="OrthoDB" id="3176940at2759"/>
<dbReference type="EMBL" id="JAACJO010000004">
    <property type="protein sequence ID" value="KAF5359633.1"/>
    <property type="molecule type" value="Genomic_DNA"/>
</dbReference>
<feature type="compositionally biased region" description="Basic and acidic residues" evidence="1">
    <location>
        <begin position="1"/>
        <end position="18"/>
    </location>
</feature>
<evidence type="ECO:0000256" key="1">
    <source>
        <dbReference type="SAM" id="MobiDB-lite"/>
    </source>
</evidence>
<proteinExistence type="predicted"/>
<feature type="region of interest" description="Disordered" evidence="1">
    <location>
        <begin position="1"/>
        <end position="70"/>
    </location>
</feature>
<dbReference type="Pfam" id="PF20411">
    <property type="entry name" value="DUF6697"/>
    <property type="match status" value="1"/>
</dbReference>
<protein>
    <recommendedName>
        <fullName evidence="2">DUF6697 domain-containing protein</fullName>
    </recommendedName>
</protein>
<dbReference type="InterPro" id="IPR046520">
    <property type="entry name" value="DUF6697"/>
</dbReference>
<feature type="region of interest" description="Disordered" evidence="1">
    <location>
        <begin position="337"/>
        <end position="382"/>
    </location>
</feature>
<organism evidence="3 4">
    <name type="scientific">Leucocoprinus leucothites</name>
    <dbReference type="NCBI Taxonomy" id="201217"/>
    <lineage>
        <taxon>Eukaryota</taxon>
        <taxon>Fungi</taxon>
        <taxon>Dikarya</taxon>
        <taxon>Basidiomycota</taxon>
        <taxon>Agaricomycotina</taxon>
        <taxon>Agaricomycetes</taxon>
        <taxon>Agaricomycetidae</taxon>
        <taxon>Agaricales</taxon>
        <taxon>Agaricineae</taxon>
        <taxon>Agaricaceae</taxon>
        <taxon>Leucocoprinus</taxon>
    </lineage>
</organism>
<name>A0A8H5LJR6_9AGAR</name>
<sequence length="401" mass="46807">MTWRISLEEPPRRVKREPEEDTSALADDTLSERRPRNRDALSNLSNSDKEKTRKRPRRDPVNTDGVTTPERVNVKLEQQSDTRRAIMESRQNPKMKIKTKLEFNLETLLNRLDGLKPLIVDDETIPQEIRNFAFPREFISSLYGGNTQETFPLIGEKFLKEHGLDHWMYPNLEYNPAAPRMPGHPGLFFIPTPELGDMKKQKLLSTPRFYRVVTRLATNKWLYMGDYMLQQVASLTVSEWEEQSRAFKKTWSREICDKGYGQKVLKRMAARKRFGCNEPDENQLFAVAESGEWKRFSPADVEAAFAKGEETFVIWQMDCREYDVGFQRRLYEEFKTRTAPGRDSKEPKNKGKKVGKTKGAARSKTTKVGKKRKREEISDSELSELESIIDNNEEYLLYFTR</sequence>
<feature type="domain" description="DUF6697" evidence="2">
    <location>
        <begin position="134"/>
        <end position="332"/>
    </location>
</feature>
<evidence type="ECO:0000313" key="3">
    <source>
        <dbReference type="EMBL" id="KAF5359633.1"/>
    </source>
</evidence>
<gene>
    <name evidence="3" type="ORF">D9756_003125</name>
</gene>
<comment type="caution">
    <text evidence="3">The sequence shown here is derived from an EMBL/GenBank/DDBJ whole genome shotgun (WGS) entry which is preliminary data.</text>
</comment>
<evidence type="ECO:0000259" key="2">
    <source>
        <dbReference type="Pfam" id="PF20411"/>
    </source>
</evidence>
<feature type="compositionally biased region" description="Basic residues" evidence="1">
    <location>
        <begin position="350"/>
        <end position="373"/>
    </location>
</feature>
<dbReference type="AlphaFoldDB" id="A0A8H5LJR6"/>
<keyword evidence="4" id="KW-1185">Reference proteome</keyword>
<accession>A0A8H5LJR6</accession>
<feature type="compositionally biased region" description="Basic and acidic residues" evidence="1">
    <location>
        <begin position="337"/>
        <end position="349"/>
    </location>
</feature>
<evidence type="ECO:0000313" key="4">
    <source>
        <dbReference type="Proteomes" id="UP000559027"/>
    </source>
</evidence>
<dbReference type="Proteomes" id="UP000559027">
    <property type="component" value="Unassembled WGS sequence"/>
</dbReference>